<organism evidence="1 2">
    <name type="scientific">Myodes glareolus</name>
    <name type="common">Bank vole</name>
    <name type="synonym">Clethrionomys glareolus</name>
    <dbReference type="NCBI Taxonomy" id="447135"/>
    <lineage>
        <taxon>Eukaryota</taxon>
        <taxon>Metazoa</taxon>
        <taxon>Chordata</taxon>
        <taxon>Craniata</taxon>
        <taxon>Vertebrata</taxon>
        <taxon>Euteleostomi</taxon>
        <taxon>Mammalia</taxon>
        <taxon>Eutheria</taxon>
        <taxon>Euarchontoglires</taxon>
        <taxon>Glires</taxon>
        <taxon>Rodentia</taxon>
        <taxon>Myomorpha</taxon>
        <taxon>Muroidea</taxon>
        <taxon>Cricetidae</taxon>
        <taxon>Arvicolinae</taxon>
        <taxon>Myodes</taxon>
    </lineage>
</organism>
<dbReference type="AlphaFoldDB" id="A0AAW0I0Z6"/>
<protein>
    <submittedName>
        <fullName evidence="1">Uncharacterized protein</fullName>
    </submittedName>
</protein>
<dbReference type="EMBL" id="JBBHLL010000252">
    <property type="protein sequence ID" value="KAK7807994.1"/>
    <property type="molecule type" value="Genomic_DNA"/>
</dbReference>
<reference evidence="1 2" key="1">
    <citation type="journal article" date="2023" name="bioRxiv">
        <title>Conserved and derived expression patterns and positive selection on dental genes reveal complex evolutionary context of ever-growing rodent molars.</title>
        <authorList>
            <person name="Calamari Z.T."/>
            <person name="Song A."/>
            <person name="Cohen E."/>
            <person name="Akter M."/>
            <person name="Roy R.D."/>
            <person name="Hallikas O."/>
            <person name="Christensen M.M."/>
            <person name="Li P."/>
            <person name="Marangoni P."/>
            <person name="Jernvall J."/>
            <person name="Klein O.D."/>
        </authorList>
    </citation>
    <scope>NUCLEOTIDE SEQUENCE [LARGE SCALE GENOMIC DNA]</scope>
    <source>
        <strain evidence="1">V071</strain>
    </source>
</reference>
<proteinExistence type="predicted"/>
<feature type="non-terminal residue" evidence="1">
    <location>
        <position position="1"/>
    </location>
</feature>
<dbReference type="Proteomes" id="UP001488838">
    <property type="component" value="Unassembled WGS sequence"/>
</dbReference>
<evidence type="ECO:0000313" key="1">
    <source>
        <dbReference type="EMBL" id="KAK7807994.1"/>
    </source>
</evidence>
<accession>A0AAW0I0Z6</accession>
<comment type="caution">
    <text evidence="1">The sequence shown here is derived from an EMBL/GenBank/DDBJ whole genome shotgun (WGS) entry which is preliminary data.</text>
</comment>
<sequence length="92" mass="10489">GTIEECHQLYDEVNSNDNETHDIVKEYVYGDISKNYSQNFSQSTANSRAIPRTFGLKYPVNCTKSEYGFHMDSSCFGNTTSDGTALYVWRLK</sequence>
<keyword evidence="2" id="KW-1185">Reference proteome</keyword>
<name>A0AAW0I0Z6_MYOGA</name>
<evidence type="ECO:0000313" key="2">
    <source>
        <dbReference type="Proteomes" id="UP001488838"/>
    </source>
</evidence>
<gene>
    <name evidence="1" type="ORF">U0070_016384</name>
</gene>